<evidence type="ECO:0000256" key="4">
    <source>
        <dbReference type="PROSITE-ProRule" id="PRU00335"/>
    </source>
</evidence>
<comment type="caution">
    <text evidence="6">The sequence shown here is derived from an EMBL/GenBank/DDBJ whole genome shotgun (WGS) entry which is preliminary data.</text>
</comment>
<dbReference type="GO" id="GO:0003700">
    <property type="term" value="F:DNA-binding transcription factor activity"/>
    <property type="evidence" value="ECO:0007669"/>
    <property type="project" value="TreeGrafter"/>
</dbReference>
<organism evidence="6 7">
    <name type="scientific">Dyella jiangningensis</name>
    <dbReference type="NCBI Taxonomy" id="1379159"/>
    <lineage>
        <taxon>Bacteria</taxon>
        <taxon>Pseudomonadati</taxon>
        <taxon>Pseudomonadota</taxon>
        <taxon>Gammaproteobacteria</taxon>
        <taxon>Lysobacterales</taxon>
        <taxon>Rhodanobacteraceae</taxon>
        <taxon>Dyella</taxon>
    </lineage>
</organism>
<keyword evidence="2 4" id="KW-0238">DNA-binding</keyword>
<dbReference type="Pfam" id="PF13305">
    <property type="entry name" value="TetR_C_33"/>
    <property type="match status" value="1"/>
</dbReference>
<dbReference type="PANTHER" id="PTHR30055">
    <property type="entry name" value="HTH-TYPE TRANSCRIPTIONAL REGULATOR RUTR"/>
    <property type="match status" value="1"/>
</dbReference>
<dbReference type="Gene3D" id="1.10.357.10">
    <property type="entry name" value="Tetracycline Repressor, domain 2"/>
    <property type="match status" value="1"/>
</dbReference>
<dbReference type="InterPro" id="IPR025996">
    <property type="entry name" value="MT1864/Rv1816-like_C"/>
</dbReference>
<evidence type="ECO:0000259" key="5">
    <source>
        <dbReference type="PROSITE" id="PS50977"/>
    </source>
</evidence>
<dbReference type="GO" id="GO:0000976">
    <property type="term" value="F:transcription cis-regulatory region binding"/>
    <property type="evidence" value="ECO:0007669"/>
    <property type="project" value="TreeGrafter"/>
</dbReference>
<evidence type="ECO:0000256" key="2">
    <source>
        <dbReference type="ARBA" id="ARBA00023125"/>
    </source>
</evidence>
<dbReference type="Pfam" id="PF00440">
    <property type="entry name" value="TetR_N"/>
    <property type="match status" value="1"/>
</dbReference>
<feature type="DNA-binding region" description="H-T-H motif" evidence="4">
    <location>
        <begin position="27"/>
        <end position="46"/>
    </location>
</feature>
<dbReference type="InterPro" id="IPR050109">
    <property type="entry name" value="HTH-type_TetR-like_transc_reg"/>
</dbReference>
<dbReference type="InterPro" id="IPR009057">
    <property type="entry name" value="Homeodomain-like_sf"/>
</dbReference>
<dbReference type="SUPFAM" id="SSF48498">
    <property type="entry name" value="Tetracyclin repressor-like, C-terminal domain"/>
    <property type="match status" value="1"/>
</dbReference>
<keyword evidence="7" id="KW-1185">Reference proteome</keyword>
<keyword evidence="3" id="KW-0804">Transcription</keyword>
<dbReference type="EMBL" id="NFZS01000001">
    <property type="protein sequence ID" value="RAO78311.1"/>
    <property type="molecule type" value="Genomic_DNA"/>
</dbReference>
<dbReference type="RefSeq" id="WP_111982977.1">
    <property type="nucleotide sequence ID" value="NZ_NFZS01000001.1"/>
</dbReference>
<protein>
    <submittedName>
        <fullName evidence="6">TetR family transcriptional regulator</fullName>
    </submittedName>
</protein>
<dbReference type="Proteomes" id="UP000248926">
    <property type="component" value="Unassembled WGS sequence"/>
</dbReference>
<dbReference type="SUPFAM" id="SSF46689">
    <property type="entry name" value="Homeodomain-like"/>
    <property type="match status" value="1"/>
</dbReference>
<evidence type="ECO:0000256" key="1">
    <source>
        <dbReference type="ARBA" id="ARBA00023015"/>
    </source>
</evidence>
<dbReference type="PRINTS" id="PR00455">
    <property type="entry name" value="HTHTETR"/>
</dbReference>
<feature type="domain" description="HTH tetR-type" evidence="5">
    <location>
        <begin position="4"/>
        <end position="64"/>
    </location>
</feature>
<dbReference type="OrthoDB" id="9089941at2"/>
<accession>A0A328PAY8</accession>
<dbReference type="InterPro" id="IPR001647">
    <property type="entry name" value="HTH_TetR"/>
</dbReference>
<gene>
    <name evidence="6" type="ORF">CA260_03125</name>
</gene>
<evidence type="ECO:0000256" key="3">
    <source>
        <dbReference type="ARBA" id="ARBA00023163"/>
    </source>
</evidence>
<dbReference type="PROSITE" id="PS50977">
    <property type="entry name" value="HTH_TETR_2"/>
    <property type="match status" value="1"/>
</dbReference>
<dbReference type="InterPro" id="IPR036271">
    <property type="entry name" value="Tet_transcr_reg_TetR-rel_C_sf"/>
</dbReference>
<dbReference type="AlphaFoldDB" id="A0A328PAY8"/>
<evidence type="ECO:0000313" key="7">
    <source>
        <dbReference type="Proteomes" id="UP000248926"/>
    </source>
</evidence>
<proteinExistence type="predicted"/>
<dbReference type="PANTHER" id="PTHR30055:SF187">
    <property type="entry name" value="TRANSCRIPTIONAL REGULATORY PROTEIN"/>
    <property type="match status" value="1"/>
</dbReference>
<keyword evidence="1" id="KW-0805">Transcription regulation</keyword>
<sequence length="192" mass="21613">MPSLTTSEKILKATRTLIENEGAPAVSIRRIAAEVGITPMAIYRHFEDLAAIMRAVNNQLAHEVATAWATSGLSEGIKREYAPLGYYLDYALAHPHLFDYVFGARQPHARRYPEDFRDRQSPAFNVMVDSLAAGIRDGLLAKGDPYDYAMSLWAHAHGLVSLYRAGRFSYEEAEFRAFFMASMEIMFRGMRA</sequence>
<reference evidence="6 7" key="1">
    <citation type="journal article" date="2018" name="Genet. Mol. Biol.">
        <title>The genome sequence of Dyella jiangningensis FCAV SCS01 from a lignocellulose-decomposing microbial consortium metagenome reveals potential for biotechnological applications.</title>
        <authorList>
            <person name="Desiderato J.G."/>
            <person name="Alvarenga D.O."/>
            <person name="Constancio M.T.L."/>
            <person name="Alves L.M.C."/>
            <person name="Varani A.M."/>
        </authorList>
    </citation>
    <scope>NUCLEOTIDE SEQUENCE [LARGE SCALE GENOMIC DNA]</scope>
    <source>
        <strain evidence="6 7">FCAV SCS01</strain>
    </source>
</reference>
<name>A0A328PAY8_9GAMM</name>
<evidence type="ECO:0000313" key="6">
    <source>
        <dbReference type="EMBL" id="RAO78311.1"/>
    </source>
</evidence>